<evidence type="ECO:0000313" key="5">
    <source>
        <dbReference type="EMBL" id="KAK3747105.1"/>
    </source>
</evidence>
<keyword evidence="3" id="KW-0732">Signal</keyword>
<dbReference type="AlphaFoldDB" id="A0AAE0YKA6"/>
<dbReference type="SUPFAM" id="SSF56436">
    <property type="entry name" value="C-type lectin-like"/>
    <property type="match status" value="1"/>
</dbReference>
<feature type="chain" id="PRO_5042018625" description="C-type lectin domain-containing protein" evidence="3">
    <location>
        <begin position="21"/>
        <end position="214"/>
    </location>
</feature>
<protein>
    <recommendedName>
        <fullName evidence="4">C-type lectin domain-containing protein</fullName>
    </recommendedName>
</protein>
<sequence length="214" mass="23815">MASLLFSLFTLLVVASVVAGTSGCVLETIGNNVITSMNTSKRILDVVQRLDVKIDRLEKKVDAIDMRTRLIATLGAIDVSKYEVSDLYKDRIYLASKKVARFNIQQDNAACVGQGGYLLEIDDENERRFTWAFAQKIGNAPHFALGGNDIDREGRFVYYHSKKPVPSQVTWLPGRPNNAGGNEDCMAFWMSRGGLNDIVCSDNVKYLCEIPLRS</sequence>
<dbReference type="Pfam" id="PF00059">
    <property type="entry name" value="Lectin_C"/>
    <property type="match status" value="1"/>
</dbReference>
<dbReference type="EMBL" id="JAWDGP010006108">
    <property type="protein sequence ID" value="KAK3747105.1"/>
    <property type="molecule type" value="Genomic_DNA"/>
</dbReference>
<dbReference type="InterPro" id="IPR051663">
    <property type="entry name" value="CLec_Tetranectin-domain"/>
</dbReference>
<evidence type="ECO:0000256" key="2">
    <source>
        <dbReference type="ARBA" id="ARBA00023157"/>
    </source>
</evidence>
<name>A0AAE0YKA6_9GAST</name>
<dbReference type="Gene3D" id="3.10.100.10">
    <property type="entry name" value="Mannose-Binding Protein A, subunit A"/>
    <property type="match status" value="1"/>
</dbReference>
<dbReference type="PROSITE" id="PS00615">
    <property type="entry name" value="C_TYPE_LECTIN_1"/>
    <property type="match status" value="1"/>
</dbReference>
<dbReference type="Proteomes" id="UP001283361">
    <property type="component" value="Unassembled WGS sequence"/>
</dbReference>
<proteinExistence type="predicted"/>
<evidence type="ECO:0000259" key="4">
    <source>
        <dbReference type="PROSITE" id="PS50041"/>
    </source>
</evidence>
<dbReference type="PANTHER" id="PTHR22799">
    <property type="entry name" value="TETRANECTIN-RELATED"/>
    <property type="match status" value="1"/>
</dbReference>
<accession>A0AAE0YKA6</accession>
<reference evidence="5" key="1">
    <citation type="journal article" date="2023" name="G3 (Bethesda)">
        <title>A reference genome for the long-term kleptoplast-retaining sea slug Elysia crispata morphotype clarki.</title>
        <authorList>
            <person name="Eastman K.E."/>
            <person name="Pendleton A.L."/>
            <person name="Shaikh M.A."/>
            <person name="Suttiyut T."/>
            <person name="Ogas R."/>
            <person name="Tomko P."/>
            <person name="Gavelis G."/>
            <person name="Widhalm J.R."/>
            <person name="Wisecaver J.H."/>
        </authorList>
    </citation>
    <scope>NUCLEOTIDE SEQUENCE</scope>
    <source>
        <strain evidence="5">ECLA1</strain>
    </source>
</reference>
<keyword evidence="6" id="KW-1185">Reference proteome</keyword>
<evidence type="ECO:0000313" key="6">
    <source>
        <dbReference type="Proteomes" id="UP001283361"/>
    </source>
</evidence>
<feature type="domain" description="C-type lectin" evidence="4">
    <location>
        <begin position="88"/>
        <end position="209"/>
    </location>
</feature>
<dbReference type="InterPro" id="IPR016187">
    <property type="entry name" value="CTDL_fold"/>
</dbReference>
<dbReference type="CDD" id="cd00037">
    <property type="entry name" value="CLECT"/>
    <property type="match status" value="1"/>
</dbReference>
<dbReference type="GO" id="GO:0030246">
    <property type="term" value="F:carbohydrate binding"/>
    <property type="evidence" value="ECO:0007669"/>
    <property type="project" value="UniProtKB-KW"/>
</dbReference>
<comment type="caution">
    <text evidence="5">The sequence shown here is derived from an EMBL/GenBank/DDBJ whole genome shotgun (WGS) entry which is preliminary data.</text>
</comment>
<dbReference type="InterPro" id="IPR018378">
    <property type="entry name" value="C-type_lectin_CS"/>
</dbReference>
<evidence type="ECO:0000256" key="1">
    <source>
        <dbReference type="ARBA" id="ARBA00022734"/>
    </source>
</evidence>
<keyword evidence="2" id="KW-1015">Disulfide bond</keyword>
<dbReference type="PANTHER" id="PTHR22799:SF2">
    <property type="entry name" value="C-TYPE LECTIN DOMAIN FAMILY 3 MEMBER A"/>
    <property type="match status" value="1"/>
</dbReference>
<gene>
    <name evidence="5" type="ORF">RRG08_046492</name>
</gene>
<organism evidence="5 6">
    <name type="scientific">Elysia crispata</name>
    <name type="common">lettuce slug</name>
    <dbReference type="NCBI Taxonomy" id="231223"/>
    <lineage>
        <taxon>Eukaryota</taxon>
        <taxon>Metazoa</taxon>
        <taxon>Spiralia</taxon>
        <taxon>Lophotrochozoa</taxon>
        <taxon>Mollusca</taxon>
        <taxon>Gastropoda</taxon>
        <taxon>Heterobranchia</taxon>
        <taxon>Euthyneura</taxon>
        <taxon>Panpulmonata</taxon>
        <taxon>Sacoglossa</taxon>
        <taxon>Placobranchoidea</taxon>
        <taxon>Plakobranchidae</taxon>
        <taxon>Elysia</taxon>
    </lineage>
</organism>
<feature type="signal peptide" evidence="3">
    <location>
        <begin position="1"/>
        <end position="20"/>
    </location>
</feature>
<keyword evidence="1" id="KW-0430">Lectin</keyword>
<dbReference type="InterPro" id="IPR001304">
    <property type="entry name" value="C-type_lectin-like"/>
</dbReference>
<dbReference type="SMART" id="SM00034">
    <property type="entry name" value="CLECT"/>
    <property type="match status" value="1"/>
</dbReference>
<evidence type="ECO:0000256" key="3">
    <source>
        <dbReference type="SAM" id="SignalP"/>
    </source>
</evidence>
<dbReference type="GO" id="GO:0005615">
    <property type="term" value="C:extracellular space"/>
    <property type="evidence" value="ECO:0007669"/>
    <property type="project" value="TreeGrafter"/>
</dbReference>
<dbReference type="InterPro" id="IPR016186">
    <property type="entry name" value="C-type_lectin-like/link_sf"/>
</dbReference>
<dbReference type="PROSITE" id="PS50041">
    <property type="entry name" value="C_TYPE_LECTIN_2"/>
    <property type="match status" value="1"/>
</dbReference>